<evidence type="ECO:0000313" key="2">
    <source>
        <dbReference type="EMBL" id="MDQ0151258.1"/>
    </source>
</evidence>
<gene>
    <name evidence="2" type="ORF">J2S18_003235</name>
</gene>
<dbReference type="Proteomes" id="UP001228504">
    <property type="component" value="Unassembled WGS sequence"/>
</dbReference>
<dbReference type="SUPFAM" id="SSF109604">
    <property type="entry name" value="HD-domain/PDEase-like"/>
    <property type="match status" value="1"/>
</dbReference>
<dbReference type="CDD" id="cd00077">
    <property type="entry name" value="HDc"/>
    <property type="match status" value="1"/>
</dbReference>
<dbReference type="NCBIfam" id="TIGR00277">
    <property type="entry name" value="HDIG"/>
    <property type="match status" value="1"/>
</dbReference>
<dbReference type="Gene3D" id="1.10.3210.10">
    <property type="entry name" value="Hypothetical protein af1432"/>
    <property type="match status" value="1"/>
</dbReference>
<name>A0ABT9UY61_9FIRM</name>
<evidence type="ECO:0000259" key="1">
    <source>
        <dbReference type="Pfam" id="PF01966"/>
    </source>
</evidence>
<sequence>MNYRIKQFYWYVTSSWKKVDIKLIKKYLNNNEQKLFNKLNNSEQHHCIRVCNDAIKMVDSENIKINRNKLAKIALLHDVGKTTKYLNVIDKSVIVLLDKFTKGKLKKYTNIKKVDVYYNHPIKGVRILENLHNYDKEFLDVIKKHHQNPHKISKEDENIYLEIIRECDNKN</sequence>
<comment type="caution">
    <text evidence="2">The sequence shown here is derived from an EMBL/GenBank/DDBJ whole genome shotgun (WGS) entry which is preliminary data.</text>
</comment>
<accession>A0ABT9UY61</accession>
<feature type="domain" description="HD" evidence="1">
    <location>
        <begin position="45"/>
        <end position="169"/>
    </location>
</feature>
<dbReference type="InterPro" id="IPR003607">
    <property type="entry name" value="HD/PDEase_dom"/>
</dbReference>
<proteinExistence type="predicted"/>
<evidence type="ECO:0000313" key="3">
    <source>
        <dbReference type="Proteomes" id="UP001228504"/>
    </source>
</evidence>
<protein>
    <submittedName>
        <fullName evidence="2">Nucleotidyltransferase with HDIG domain</fullName>
    </submittedName>
</protein>
<dbReference type="RefSeq" id="WP_307488325.1">
    <property type="nucleotide sequence ID" value="NZ_JAUSUF010000022.1"/>
</dbReference>
<dbReference type="InterPro" id="IPR006675">
    <property type="entry name" value="HDIG_dom"/>
</dbReference>
<dbReference type="InterPro" id="IPR006674">
    <property type="entry name" value="HD_domain"/>
</dbReference>
<reference evidence="2 3" key="1">
    <citation type="submission" date="2023-07" db="EMBL/GenBank/DDBJ databases">
        <title>Genomic Encyclopedia of Type Strains, Phase IV (KMG-IV): sequencing the most valuable type-strain genomes for metagenomic binning, comparative biology and taxonomic classification.</title>
        <authorList>
            <person name="Goeker M."/>
        </authorList>
    </citation>
    <scope>NUCLEOTIDE SEQUENCE [LARGE SCALE GENOMIC DNA]</scope>
    <source>
        <strain evidence="2 3">DSM 20694</strain>
    </source>
</reference>
<dbReference type="EMBL" id="JAUSUF010000022">
    <property type="protein sequence ID" value="MDQ0151258.1"/>
    <property type="molecule type" value="Genomic_DNA"/>
</dbReference>
<keyword evidence="3" id="KW-1185">Reference proteome</keyword>
<dbReference type="Pfam" id="PF01966">
    <property type="entry name" value="HD"/>
    <property type="match status" value="1"/>
</dbReference>
<organism evidence="2 3">
    <name type="scientific">Eubacterium multiforme</name>
    <dbReference type="NCBI Taxonomy" id="83339"/>
    <lineage>
        <taxon>Bacteria</taxon>
        <taxon>Bacillati</taxon>
        <taxon>Bacillota</taxon>
        <taxon>Clostridia</taxon>
        <taxon>Eubacteriales</taxon>
        <taxon>Eubacteriaceae</taxon>
        <taxon>Eubacterium</taxon>
    </lineage>
</organism>